<comment type="caution">
    <text evidence="3">The sequence shown here is derived from an EMBL/GenBank/DDBJ whole genome shotgun (WGS) entry which is preliminary data.</text>
</comment>
<dbReference type="STRING" id="1479485.DA73_0227120"/>
<keyword evidence="4" id="KW-1185">Reference proteome</keyword>
<feature type="transmembrane region" description="Helical" evidence="1">
    <location>
        <begin position="184"/>
        <end position="200"/>
    </location>
</feature>
<proteinExistence type="predicted"/>
<dbReference type="Proteomes" id="UP000029738">
    <property type="component" value="Unassembled WGS sequence"/>
</dbReference>
<feature type="transmembrane region" description="Helical" evidence="1">
    <location>
        <begin position="6"/>
        <end position="22"/>
    </location>
</feature>
<feature type="transmembrane region" description="Helical" evidence="1">
    <location>
        <begin position="113"/>
        <end position="132"/>
    </location>
</feature>
<dbReference type="RefSeq" id="WP_038087082.1">
    <property type="nucleotide sequence ID" value="NZ_JHEG04000001.1"/>
</dbReference>
<organism evidence="3">
    <name type="scientific">Tolypothrix bouteillei VB521301</name>
    <dbReference type="NCBI Taxonomy" id="1479485"/>
    <lineage>
        <taxon>Bacteria</taxon>
        <taxon>Bacillati</taxon>
        <taxon>Cyanobacteriota</taxon>
        <taxon>Cyanophyceae</taxon>
        <taxon>Nostocales</taxon>
        <taxon>Tolypothrichaceae</taxon>
        <taxon>Tolypothrix</taxon>
    </lineage>
</organism>
<reference evidence="2" key="2">
    <citation type="submission" date="2019-11" db="EMBL/GenBank/DDBJ databases">
        <title>Improved Assembly of Tolypothrix boutellei genome.</title>
        <authorList>
            <person name="Sarangi A.N."/>
            <person name="Mukherjee M."/>
            <person name="Ghosh S."/>
            <person name="Singh D."/>
            <person name="Das A."/>
            <person name="Kant S."/>
            <person name="Prusty A."/>
            <person name="Tripathy S."/>
        </authorList>
    </citation>
    <scope>NUCLEOTIDE SEQUENCE</scope>
    <source>
        <strain evidence="2">VB521301</strain>
    </source>
</reference>
<dbReference type="EMBL" id="JHEG04000001">
    <property type="protein sequence ID" value="KAF3885762.1"/>
    <property type="molecule type" value="Genomic_DNA"/>
</dbReference>
<keyword evidence="1" id="KW-0472">Membrane</keyword>
<feature type="transmembrane region" description="Helical" evidence="1">
    <location>
        <begin position="152"/>
        <end position="172"/>
    </location>
</feature>
<dbReference type="AlphaFoldDB" id="A0A0C1R7G4"/>
<feature type="transmembrane region" description="Helical" evidence="1">
    <location>
        <begin position="34"/>
        <end position="51"/>
    </location>
</feature>
<protein>
    <submittedName>
        <fullName evidence="2">PrsW family intramembrane metalloprotease</fullName>
    </submittedName>
</protein>
<feature type="transmembrane region" description="Helical" evidence="1">
    <location>
        <begin position="295"/>
        <end position="316"/>
    </location>
</feature>
<gene>
    <name evidence="3" type="ORF">DA73_0227120</name>
    <name evidence="2" type="ORF">DA73_0400010020</name>
</gene>
<sequence>MVDVLLVLLAVLPPLLLLVYYYSRIPTTISLMRLLLFFALGAISGFIALYLELVFETVVQWVVNWRIIQRSLFGVVLRQLIEVGPIEEGCKLVTVIALTKYFQHRYRLRSSTVFLFCLAVSLGFTAEENWVYLFHGFQGIPSVVERLISTPVHAMFSAPWGYALAMLVNASIYSSRHNGRVSQAWLNSVICHALVNVLSIGGRYSFPWSLLSYGLFPFLLWMFLRLEKYLQKLQGQDPRTLISGLTSKQHLWREFLMLLTLMLGGNAIFVLFTLTRNLSVLNRLQLFDIDVALFVLSRLSLSLILGLSAWAIYRYLRRLASRRRYF</sequence>
<name>A0A0C1R7G4_9CYAN</name>
<dbReference type="Pfam" id="PF13367">
    <property type="entry name" value="PrsW-protease"/>
    <property type="match status" value="1"/>
</dbReference>
<keyword evidence="2" id="KW-0482">Metalloprotease</keyword>
<evidence type="ECO:0000313" key="4">
    <source>
        <dbReference type="Proteomes" id="UP000029738"/>
    </source>
</evidence>
<dbReference type="GO" id="GO:0008237">
    <property type="term" value="F:metallopeptidase activity"/>
    <property type="evidence" value="ECO:0007669"/>
    <property type="project" value="UniProtKB-KW"/>
</dbReference>
<evidence type="ECO:0000313" key="3">
    <source>
        <dbReference type="EMBL" id="KIE08295.1"/>
    </source>
</evidence>
<dbReference type="OrthoDB" id="508302at2"/>
<feature type="transmembrane region" description="Helical" evidence="1">
    <location>
        <begin position="206"/>
        <end position="224"/>
    </location>
</feature>
<keyword evidence="2" id="KW-0645">Protease</keyword>
<dbReference type="EMBL" id="JHEG02000058">
    <property type="protein sequence ID" value="KIE08295.1"/>
    <property type="molecule type" value="Genomic_DNA"/>
</dbReference>
<feature type="transmembrane region" description="Helical" evidence="1">
    <location>
        <begin position="255"/>
        <end position="275"/>
    </location>
</feature>
<accession>A0A0C1R7G4</accession>
<dbReference type="PANTHER" id="PTHR36844:SF1">
    <property type="entry name" value="PROTEASE PRSW"/>
    <property type="match status" value="1"/>
</dbReference>
<keyword evidence="1" id="KW-1133">Transmembrane helix</keyword>
<dbReference type="PANTHER" id="PTHR36844">
    <property type="entry name" value="PROTEASE PRSW"/>
    <property type="match status" value="1"/>
</dbReference>
<evidence type="ECO:0000313" key="2">
    <source>
        <dbReference type="EMBL" id="KAF3885762.1"/>
    </source>
</evidence>
<dbReference type="InterPro" id="IPR026898">
    <property type="entry name" value="PrsW"/>
</dbReference>
<evidence type="ECO:0000256" key="1">
    <source>
        <dbReference type="SAM" id="Phobius"/>
    </source>
</evidence>
<keyword evidence="1" id="KW-0812">Transmembrane</keyword>
<reference evidence="3" key="1">
    <citation type="journal article" date="2015" name="Genome Announc.">
        <title>Draft Genome Sequence of Tolypothrix boutellei Strain VB521301.</title>
        <authorList>
            <person name="Chandrababunaidu M.M."/>
            <person name="Singh D."/>
            <person name="Sen D."/>
            <person name="Bhan S."/>
            <person name="Das S."/>
            <person name="Gupta A."/>
            <person name="Adhikary S.P."/>
            <person name="Tripathy S."/>
        </authorList>
    </citation>
    <scope>NUCLEOTIDE SEQUENCE</scope>
    <source>
        <strain evidence="3">VB521301</strain>
    </source>
</reference>
<keyword evidence="2" id="KW-0378">Hydrolase</keyword>